<evidence type="ECO:0000313" key="2">
    <source>
        <dbReference type="EMBL" id="EFA76599.1"/>
    </source>
</evidence>
<evidence type="ECO:0000256" key="1">
    <source>
        <dbReference type="SAM" id="MobiDB-lite"/>
    </source>
</evidence>
<reference evidence="2 3" key="1">
    <citation type="journal article" date="2011" name="Genome Res.">
        <title>Phylogeny-wide analysis of social amoeba genomes highlights ancient origins for complex intercellular communication.</title>
        <authorList>
            <person name="Heidel A.J."/>
            <person name="Lawal H.M."/>
            <person name="Felder M."/>
            <person name="Schilde C."/>
            <person name="Helps N.R."/>
            <person name="Tunggal B."/>
            <person name="Rivero F."/>
            <person name="John U."/>
            <person name="Schleicher M."/>
            <person name="Eichinger L."/>
            <person name="Platzer M."/>
            <person name="Noegel A.A."/>
            <person name="Schaap P."/>
            <person name="Gloeckner G."/>
        </authorList>
    </citation>
    <scope>NUCLEOTIDE SEQUENCE [LARGE SCALE GENOMIC DNA]</scope>
    <source>
        <strain evidence="3">ATCC 26659 / Pp 5 / PN500</strain>
    </source>
</reference>
<comment type="caution">
    <text evidence="2">The sequence shown here is derived from an EMBL/GenBank/DDBJ whole genome shotgun (WGS) entry which is preliminary data.</text>
</comment>
<accession>D3BPS1</accession>
<dbReference type="GeneID" id="31365437"/>
<keyword evidence="3" id="KW-1185">Reference proteome</keyword>
<dbReference type="EMBL" id="ADBJ01000046">
    <property type="protein sequence ID" value="EFA76599.1"/>
    <property type="molecule type" value="Genomic_DNA"/>
</dbReference>
<feature type="region of interest" description="Disordered" evidence="1">
    <location>
        <begin position="1"/>
        <end position="20"/>
    </location>
</feature>
<dbReference type="AlphaFoldDB" id="D3BPS1"/>
<dbReference type="Proteomes" id="UP000001396">
    <property type="component" value="Unassembled WGS sequence"/>
</dbReference>
<feature type="compositionally biased region" description="Low complexity" evidence="1">
    <location>
        <begin position="1"/>
        <end position="15"/>
    </location>
</feature>
<organism evidence="2 3">
    <name type="scientific">Heterostelium pallidum (strain ATCC 26659 / Pp 5 / PN500)</name>
    <name type="common">Cellular slime mold</name>
    <name type="synonym">Polysphondylium pallidum</name>
    <dbReference type="NCBI Taxonomy" id="670386"/>
    <lineage>
        <taxon>Eukaryota</taxon>
        <taxon>Amoebozoa</taxon>
        <taxon>Evosea</taxon>
        <taxon>Eumycetozoa</taxon>
        <taxon>Dictyostelia</taxon>
        <taxon>Acytosteliales</taxon>
        <taxon>Acytosteliaceae</taxon>
        <taxon>Heterostelium</taxon>
    </lineage>
</organism>
<sequence length="168" mass="19313">MNKNSNNNNNSNSNSEVGSRDPMIIDNVIDDITMEDNNNDGMIMNKNIDVTGLAQCVIQKTPAINIKSQYNNNEQFHFKLIDYRNTYSLTFKCSKLVDAYGTYKGLSREIVMSLVPINFFISARFIDSDEIWIDSRVFKYYSPAHYIVEIHLKHELGLNVSVVEIIFN</sequence>
<dbReference type="RefSeq" id="XP_020428731.1">
    <property type="nucleotide sequence ID" value="XM_020580752.1"/>
</dbReference>
<dbReference type="InParanoid" id="D3BPS1"/>
<name>D3BPS1_HETP5</name>
<evidence type="ECO:0000313" key="3">
    <source>
        <dbReference type="Proteomes" id="UP000001396"/>
    </source>
</evidence>
<proteinExistence type="predicted"/>
<gene>
    <name evidence="2" type="ORF">PPL_09965</name>
</gene>
<protein>
    <submittedName>
        <fullName evidence="2">Uncharacterized protein</fullName>
    </submittedName>
</protein>